<sequence length="65" mass="7519">MSEFTAHPWINKASQVSSELLHSISRRKEGKKGLMASKLDLSKAHERVEWGFIRMAMEKMNFPTK</sequence>
<dbReference type="EMBL" id="JANJYJ010000008">
    <property type="protein sequence ID" value="KAK3193803.1"/>
    <property type="molecule type" value="Genomic_DNA"/>
</dbReference>
<proteinExistence type="predicted"/>
<accession>A0AAE0DWT5</accession>
<dbReference type="Proteomes" id="UP001281410">
    <property type="component" value="Unassembled WGS sequence"/>
</dbReference>
<protein>
    <recommendedName>
        <fullName evidence="3">Reverse transcriptase domain-containing protein</fullName>
    </recommendedName>
</protein>
<evidence type="ECO:0008006" key="3">
    <source>
        <dbReference type="Google" id="ProtNLM"/>
    </source>
</evidence>
<reference evidence="1" key="1">
    <citation type="journal article" date="2023" name="Plant J.">
        <title>Genome sequences and population genomics provide insights into the demographic history, inbreeding, and mutation load of two 'living fossil' tree species of Dipteronia.</title>
        <authorList>
            <person name="Feng Y."/>
            <person name="Comes H.P."/>
            <person name="Chen J."/>
            <person name="Zhu S."/>
            <person name="Lu R."/>
            <person name="Zhang X."/>
            <person name="Li P."/>
            <person name="Qiu J."/>
            <person name="Olsen K.M."/>
            <person name="Qiu Y."/>
        </authorList>
    </citation>
    <scope>NUCLEOTIDE SEQUENCE</scope>
    <source>
        <strain evidence="1">NBL</strain>
    </source>
</reference>
<name>A0AAE0DWT5_9ROSI</name>
<comment type="caution">
    <text evidence="1">The sequence shown here is derived from an EMBL/GenBank/DDBJ whole genome shotgun (WGS) entry which is preliminary data.</text>
</comment>
<dbReference type="AlphaFoldDB" id="A0AAE0DWT5"/>
<organism evidence="1 2">
    <name type="scientific">Dipteronia sinensis</name>
    <dbReference type="NCBI Taxonomy" id="43782"/>
    <lineage>
        <taxon>Eukaryota</taxon>
        <taxon>Viridiplantae</taxon>
        <taxon>Streptophyta</taxon>
        <taxon>Embryophyta</taxon>
        <taxon>Tracheophyta</taxon>
        <taxon>Spermatophyta</taxon>
        <taxon>Magnoliopsida</taxon>
        <taxon>eudicotyledons</taxon>
        <taxon>Gunneridae</taxon>
        <taxon>Pentapetalae</taxon>
        <taxon>rosids</taxon>
        <taxon>malvids</taxon>
        <taxon>Sapindales</taxon>
        <taxon>Sapindaceae</taxon>
        <taxon>Hippocastanoideae</taxon>
        <taxon>Acereae</taxon>
        <taxon>Dipteronia</taxon>
    </lineage>
</organism>
<keyword evidence="2" id="KW-1185">Reference proteome</keyword>
<gene>
    <name evidence="1" type="ORF">Dsin_025113</name>
</gene>
<evidence type="ECO:0000313" key="2">
    <source>
        <dbReference type="Proteomes" id="UP001281410"/>
    </source>
</evidence>
<evidence type="ECO:0000313" key="1">
    <source>
        <dbReference type="EMBL" id="KAK3193803.1"/>
    </source>
</evidence>